<dbReference type="SMART" id="SM00304">
    <property type="entry name" value="HAMP"/>
    <property type="match status" value="1"/>
</dbReference>
<evidence type="ECO:0000313" key="9">
    <source>
        <dbReference type="Proteomes" id="UP000002383"/>
    </source>
</evidence>
<dbReference type="EMBL" id="CP001339">
    <property type="protein sequence ID" value="ACL71942.1"/>
    <property type="molecule type" value="Genomic_DNA"/>
</dbReference>
<keyword evidence="2 4" id="KW-0807">Transducer</keyword>
<reference evidence="8 9" key="1">
    <citation type="journal article" date="2011" name="Stand. Genomic Sci.">
        <title>Complete genome sequence of 'Thioalkalivibrio sulfidophilus' HL-EbGr7.</title>
        <authorList>
            <person name="Muyzer G."/>
            <person name="Sorokin D.Y."/>
            <person name="Mavromatis K."/>
            <person name="Lapidus A."/>
            <person name="Clum A."/>
            <person name="Ivanova N."/>
            <person name="Pati A."/>
            <person name="d'Haeseleer P."/>
            <person name="Woyke T."/>
            <person name="Kyrpides N.C."/>
        </authorList>
    </citation>
    <scope>NUCLEOTIDE SEQUENCE [LARGE SCALE GENOMIC DNA]</scope>
    <source>
        <strain evidence="8 9">HL-EbGR7</strain>
    </source>
</reference>
<dbReference type="FunFam" id="1.10.287.950:FF:000001">
    <property type="entry name" value="Methyl-accepting chemotaxis sensory transducer"/>
    <property type="match status" value="1"/>
</dbReference>
<comment type="similarity">
    <text evidence="3">Belongs to the methyl-accepting chemotaxis (MCP) protein family.</text>
</comment>
<dbReference type="RefSeq" id="WP_012637430.1">
    <property type="nucleotide sequence ID" value="NC_011901.1"/>
</dbReference>
<dbReference type="eggNOG" id="COG0840">
    <property type="taxonomic scope" value="Bacteria"/>
</dbReference>
<dbReference type="PROSITE" id="PS50885">
    <property type="entry name" value="HAMP"/>
    <property type="match status" value="1"/>
</dbReference>
<keyword evidence="5" id="KW-1133">Transmembrane helix</keyword>
<dbReference type="InterPro" id="IPR003660">
    <property type="entry name" value="HAMP_dom"/>
</dbReference>
<sequence precursor="true">MFNALARLSIRFKLLAGFAFVLAILLIVSLIGLRGLQATRVMVDEMVGEVQPVTLAAMEVDSALHNAASSLGFYLMSKEDVHRDAYDANLRRLRESVTQLVSAPLVQADPELNRLVTAIAAEAESFMGYRDEMVAVATDLSLNMPAMEISAVRLNPFAQEYLQNISQMAATEMSEDLSETRRELFNDFHEVRYGMSNIMAGIRGFVAFRDTASRENTQLYLNRNRSLLQSIQERGFLLNFEQEMALEELVRLQAELEEGLAELFRVHGSEQSHRDAYLIRTQVGPLLLQSKERINDLVSRLEGRIQVTSEALVDQGQTAQRVMLTFLLIGLALGVLAAIVLAGAIVRPLRQAIVAMEDIAQGEGDLTRTLKEQGGPELSALARAFNQFVAKIRNAMGQVTDAVSQLSSAAEQMSVICAETNEGVERQRNETDRVATAMNEMFSTSQEVAGSAGAAADATHSADRAAQDGERIVNEAIASITDLAHEVENAAGVIDSLGQDAEKIDSVMDVIRGIAEQTNLLALNAAIEAARAGEQGRGFAVVADEVRTLASRTQESTREIQQMIERLQAASRKAVEVMESGRKRAHATVEAANGAKTSLGTITGAVKTINEMNTQIAVASREQTQVAEEMNRNVVNISDVAEVNARAAGQVATATQDLSRLSAELRGLVSQFKL</sequence>
<keyword evidence="5" id="KW-0472">Membrane</keyword>
<evidence type="ECO:0000256" key="1">
    <source>
        <dbReference type="ARBA" id="ARBA00004370"/>
    </source>
</evidence>
<name>B8GN81_THISH</name>
<evidence type="ECO:0000256" key="3">
    <source>
        <dbReference type="ARBA" id="ARBA00029447"/>
    </source>
</evidence>
<dbReference type="InterPro" id="IPR004089">
    <property type="entry name" value="MCPsignal_dom"/>
</dbReference>
<dbReference type="GO" id="GO:0007165">
    <property type="term" value="P:signal transduction"/>
    <property type="evidence" value="ECO:0007669"/>
    <property type="project" value="UniProtKB-KW"/>
</dbReference>
<dbReference type="CDD" id="cd11386">
    <property type="entry name" value="MCP_signal"/>
    <property type="match status" value="1"/>
</dbReference>
<feature type="domain" description="HAMP" evidence="7">
    <location>
        <begin position="343"/>
        <end position="397"/>
    </location>
</feature>
<dbReference type="Proteomes" id="UP000002383">
    <property type="component" value="Chromosome"/>
</dbReference>
<dbReference type="SUPFAM" id="SSF58104">
    <property type="entry name" value="Methyl-accepting chemotaxis protein (MCP) signaling domain"/>
    <property type="match status" value="1"/>
</dbReference>
<evidence type="ECO:0000256" key="4">
    <source>
        <dbReference type="PROSITE-ProRule" id="PRU00284"/>
    </source>
</evidence>
<evidence type="ECO:0000256" key="2">
    <source>
        <dbReference type="ARBA" id="ARBA00023224"/>
    </source>
</evidence>
<evidence type="ECO:0000256" key="5">
    <source>
        <dbReference type="SAM" id="Phobius"/>
    </source>
</evidence>
<dbReference type="CDD" id="cd06225">
    <property type="entry name" value="HAMP"/>
    <property type="match status" value="1"/>
</dbReference>
<accession>B8GN81</accession>
<gene>
    <name evidence="8" type="ordered locus">Tgr7_0851</name>
</gene>
<dbReference type="AlphaFoldDB" id="B8GN81"/>
<dbReference type="PANTHER" id="PTHR32089:SF112">
    <property type="entry name" value="LYSOZYME-LIKE PROTEIN-RELATED"/>
    <property type="match status" value="1"/>
</dbReference>
<evidence type="ECO:0000259" key="7">
    <source>
        <dbReference type="PROSITE" id="PS50885"/>
    </source>
</evidence>
<dbReference type="KEGG" id="tgr:Tgr7_0851"/>
<feature type="domain" description="Methyl-accepting transducer" evidence="6">
    <location>
        <begin position="402"/>
        <end position="638"/>
    </location>
</feature>
<dbReference type="GO" id="GO:0006935">
    <property type="term" value="P:chemotaxis"/>
    <property type="evidence" value="ECO:0007669"/>
    <property type="project" value="UniProtKB-ARBA"/>
</dbReference>
<proteinExistence type="inferred from homology"/>
<dbReference type="SMART" id="SM00283">
    <property type="entry name" value="MA"/>
    <property type="match status" value="1"/>
</dbReference>
<dbReference type="GO" id="GO:0016020">
    <property type="term" value="C:membrane"/>
    <property type="evidence" value="ECO:0007669"/>
    <property type="project" value="UniProtKB-SubCell"/>
</dbReference>
<dbReference type="STRING" id="396588.Tgr7_0851"/>
<evidence type="ECO:0000259" key="6">
    <source>
        <dbReference type="PROSITE" id="PS50111"/>
    </source>
</evidence>
<dbReference type="HOGENOM" id="CLU_000445_107_27_6"/>
<dbReference type="Pfam" id="PF00015">
    <property type="entry name" value="MCPsignal"/>
    <property type="match status" value="1"/>
</dbReference>
<dbReference type="PANTHER" id="PTHR32089">
    <property type="entry name" value="METHYL-ACCEPTING CHEMOTAXIS PROTEIN MCPB"/>
    <property type="match status" value="1"/>
</dbReference>
<comment type="subcellular location">
    <subcellularLocation>
        <location evidence="1">Membrane</location>
    </subcellularLocation>
</comment>
<dbReference type="Pfam" id="PF00672">
    <property type="entry name" value="HAMP"/>
    <property type="match status" value="1"/>
</dbReference>
<dbReference type="PROSITE" id="PS50111">
    <property type="entry name" value="CHEMOTAXIS_TRANSDUC_2"/>
    <property type="match status" value="1"/>
</dbReference>
<protein>
    <submittedName>
        <fullName evidence="8">Methyl-accepting chemotaxis sensory transducer</fullName>
    </submittedName>
</protein>
<feature type="transmembrane region" description="Helical" evidence="5">
    <location>
        <begin position="322"/>
        <end position="346"/>
    </location>
</feature>
<keyword evidence="5" id="KW-0812">Transmembrane</keyword>
<dbReference type="Gene3D" id="1.10.287.950">
    <property type="entry name" value="Methyl-accepting chemotaxis protein"/>
    <property type="match status" value="1"/>
</dbReference>
<organism evidence="8 9">
    <name type="scientific">Thioalkalivibrio sulfidiphilus (strain HL-EbGR7)</name>
    <dbReference type="NCBI Taxonomy" id="396588"/>
    <lineage>
        <taxon>Bacteria</taxon>
        <taxon>Pseudomonadati</taxon>
        <taxon>Pseudomonadota</taxon>
        <taxon>Gammaproteobacteria</taxon>
        <taxon>Chromatiales</taxon>
        <taxon>Ectothiorhodospiraceae</taxon>
        <taxon>Thioalkalivibrio</taxon>
    </lineage>
</organism>
<keyword evidence="9" id="KW-1185">Reference proteome</keyword>
<dbReference type="OrthoDB" id="9781845at2"/>
<evidence type="ECO:0000313" key="8">
    <source>
        <dbReference type="EMBL" id="ACL71942.1"/>
    </source>
</evidence>